<feature type="coiled-coil region" evidence="4">
    <location>
        <begin position="107"/>
        <end position="141"/>
    </location>
</feature>
<dbReference type="CDD" id="cd22338">
    <property type="entry name" value="NaeI-like"/>
    <property type="match status" value="1"/>
</dbReference>
<reference evidence="7 8" key="1">
    <citation type="submission" date="2017-09" db="EMBL/GenBank/DDBJ databases">
        <authorList>
            <person name="Lee N."/>
            <person name="Cho B.-K."/>
        </authorList>
    </citation>
    <scope>NUCLEOTIDE SEQUENCE [LARGE SCALE GENOMIC DNA]</scope>
    <source>
        <strain evidence="7 8">ATCC 19740</strain>
    </source>
</reference>
<protein>
    <recommendedName>
        <fullName evidence="6">Type II restriction enzyme NaeI domain-containing protein</fullName>
    </recommendedName>
</protein>
<dbReference type="InterPro" id="IPR015210">
    <property type="entry name" value="NaeI"/>
</dbReference>
<evidence type="ECO:0000313" key="7">
    <source>
        <dbReference type="EMBL" id="QEV30929.1"/>
    </source>
</evidence>
<dbReference type="RefSeq" id="WP_152369423.1">
    <property type="nucleotide sequence ID" value="NZ_CP023693.1"/>
</dbReference>
<name>A0ABX6B7I0_9ACTN</name>
<feature type="compositionally biased region" description="Low complexity" evidence="5">
    <location>
        <begin position="177"/>
        <end position="193"/>
    </location>
</feature>
<evidence type="ECO:0000256" key="1">
    <source>
        <dbReference type="ARBA" id="ARBA00022722"/>
    </source>
</evidence>
<dbReference type="GeneID" id="95452354"/>
<dbReference type="InterPro" id="IPR011335">
    <property type="entry name" value="Restrct_endonuc-II-like"/>
</dbReference>
<dbReference type="Gene3D" id="1.10.10.10">
    <property type="entry name" value="Winged helix-like DNA-binding domain superfamily/Winged helix DNA-binding domain"/>
    <property type="match status" value="1"/>
</dbReference>
<feature type="region of interest" description="Disordered" evidence="5">
    <location>
        <begin position="144"/>
        <end position="202"/>
    </location>
</feature>
<evidence type="ECO:0000313" key="8">
    <source>
        <dbReference type="Proteomes" id="UP000326029"/>
    </source>
</evidence>
<keyword evidence="8" id="KW-1185">Reference proteome</keyword>
<sequence length="496" mass="53915">MRSIVVLLREEIDASGIGLRGLSRKIRAEYPDGPLSYGHQTLSKRLRGVGLQNEPHLIHAVIDICVEEGRRAQMTALVTELLAGARGAAAISASAPAKQPVIVDRQLLEALAELNILRKKVERLRNRAERAEKKLAAAHELLAAQARPAPPPPHASSSSRTNGKLDSRPSRPAHQIPVATPTVPAAATTPTTAGLPQHNDSPDLEKVTAFLSRLPDFQQRTASSVRAAFDSVLDGERTGRYDIASLGRTEKAYLGDRVAHHLWGGWGLTGHGADRGMRQVPLCFTWTPTWVLGPEKVGRVCLFMRVDENESRWSLGVLDVAPEHLNNRTSNRDGKAALSAAGKAAIQWLVKDAALPENTLLHLDPETLSQVLAPADDASARHPQRRINNLFRVVQGRLIDRGAVSAVAMTQDSAKRVRQARRDLLAEGILLLGPYDNQRRVAAALGLPQPGPGQWISVRVTRRRPDEAEAPVAEINGEQWRVAAPNDPDEAVPVVL</sequence>
<dbReference type="EMBL" id="CP023693">
    <property type="protein sequence ID" value="QEV30929.1"/>
    <property type="molecule type" value="Genomic_DNA"/>
</dbReference>
<keyword evidence="4" id="KW-0175">Coiled coil</keyword>
<dbReference type="Pfam" id="PF09126">
    <property type="entry name" value="NaeI"/>
    <property type="match status" value="1"/>
</dbReference>
<dbReference type="InterPro" id="IPR037057">
    <property type="entry name" value="DNA_rep_MutH/T2_RE_sf"/>
</dbReference>
<dbReference type="SUPFAM" id="SSF52980">
    <property type="entry name" value="Restriction endonuclease-like"/>
    <property type="match status" value="1"/>
</dbReference>
<evidence type="ECO:0000256" key="2">
    <source>
        <dbReference type="ARBA" id="ARBA00022759"/>
    </source>
</evidence>
<feature type="domain" description="Type II restriction enzyme NaeI" evidence="6">
    <location>
        <begin position="208"/>
        <end position="488"/>
    </location>
</feature>
<gene>
    <name evidence="7" type="ORF">CP977_00900</name>
</gene>
<keyword evidence="2" id="KW-0255">Endonuclease</keyword>
<keyword evidence="3" id="KW-0378">Hydrolase</keyword>
<dbReference type="InterPro" id="IPR036388">
    <property type="entry name" value="WH-like_DNA-bd_sf"/>
</dbReference>
<dbReference type="Proteomes" id="UP000326029">
    <property type="component" value="Chromosome"/>
</dbReference>
<keyword evidence="1" id="KW-0540">Nuclease</keyword>
<evidence type="ECO:0000259" key="6">
    <source>
        <dbReference type="Pfam" id="PF09126"/>
    </source>
</evidence>
<organism evidence="7 8">
    <name type="scientific">Streptomyces cinereoruber</name>
    <dbReference type="NCBI Taxonomy" id="67260"/>
    <lineage>
        <taxon>Bacteria</taxon>
        <taxon>Bacillati</taxon>
        <taxon>Actinomycetota</taxon>
        <taxon>Actinomycetes</taxon>
        <taxon>Kitasatosporales</taxon>
        <taxon>Streptomycetaceae</taxon>
        <taxon>Streptomyces</taxon>
    </lineage>
</organism>
<dbReference type="Gene3D" id="3.40.600.10">
    <property type="entry name" value="DNA mismatch repair MutH/Restriction endonuclease, type II"/>
    <property type="match status" value="1"/>
</dbReference>
<accession>A0ABX6B7I0</accession>
<evidence type="ECO:0000256" key="4">
    <source>
        <dbReference type="SAM" id="Coils"/>
    </source>
</evidence>
<evidence type="ECO:0000256" key="5">
    <source>
        <dbReference type="SAM" id="MobiDB-lite"/>
    </source>
</evidence>
<evidence type="ECO:0000256" key="3">
    <source>
        <dbReference type="ARBA" id="ARBA00022801"/>
    </source>
</evidence>
<proteinExistence type="predicted"/>